<dbReference type="GO" id="GO:0097216">
    <property type="term" value="F:guanosine tetraphosphate binding"/>
    <property type="evidence" value="ECO:0007669"/>
    <property type="project" value="UniProtKB-ARBA"/>
</dbReference>
<keyword evidence="11" id="KW-1185">Reference proteome</keyword>
<evidence type="ECO:0000256" key="4">
    <source>
        <dbReference type="ARBA" id="ARBA00022768"/>
    </source>
</evidence>
<dbReference type="PROSITE" id="PS00301">
    <property type="entry name" value="G_TR_1"/>
    <property type="match status" value="1"/>
</dbReference>
<dbReference type="PANTHER" id="PTHR43261:SF1">
    <property type="entry name" value="RIBOSOME-RELEASING FACTOR 2, MITOCHONDRIAL"/>
    <property type="match status" value="1"/>
</dbReference>
<evidence type="ECO:0000256" key="6">
    <source>
        <dbReference type="ARBA" id="ARBA00023134"/>
    </source>
</evidence>
<dbReference type="InterPro" id="IPR020568">
    <property type="entry name" value="Ribosomal_Su5_D2-typ_SF"/>
</dbReference>
<dbReference type="Gene3D" id="3.30.70.240">
    <property type="match status" value="1"/>
</dbReference>
<evidence type="ECO:0000256" key="2">
    <source>
        <dbReference type="ARBA" id="ARBA00017872"/>
    </source>
</evidence>
<dbReference type="SUPFAM" id="SSF54211">
    <property type="entry name" value="Ribosomal protein S5 domain 2-like"/>
    <property type="match status" value="1"/>
</dbReference>
<dbReference type="SUPFAM" id="SSF50447">
    <property type="entry name" value="Translation proteins"/>
    <property type="match status" value="1"/>
</dbReference>
<comment type="similarity">
    <text evidence="1">Belongs to the TRAFAC class translation factor GTPase superfamily. Classic translation factor GTPase family. EF-G/EF-2 subfamily.</text>
</comment>
<dbReference type="InterPro" id="IPR041095">
    <property type="entry name" value="EFG_II"/>
</dbReference>
<dbReference type="Pfam" id="PF03144">
    <property type="entry name" value="GTP_EFTU_D2"/>
    <property type="match status" value="1"/>
</dbReference>
<protein>
    <recommendedName>
        <fullName evidence="2 8">Elongation factor G</fullName>
    </recommendedName>
</protein>
<dbReference type="CDD" id="cd04088">
    <property type="entry name" value="EFG_mtEFG_II"/>
    <property type="match status" value="1"/>
</dbReference>
<dbReference type="Pfam" id="PF00679">
    <property type="entry name" value="EFG_C"/>
    <property type="match status" value="1"/>
</dbReference>
<name>A0A975A3Q0_9PROT</name>
<dbReference type="SMART" id="SM00838">
    <property type="entry name" value="EFG_C"/>
    <property type="match status" value="1"/>
</dbReference>
<dbReference type="InterPro" id="IPR009022">
    <property type="entry name" value="EFG_III"/>
</dbReference>
<dbReference type="GO" id="GO:0005525">
    <property type="term" value="F:GTP binding"/>
    <property type="evidence" value="ECO:0007669"/>
    <property type="project" value="UniProtKB-UniRule"/>
</dbReference>
<dbReference type="NCBIfam" id="NF009381">
    <property type="entry name" value="PRK12740.1-5"/>
    <property type="match status" value="1"/>
</dbReference>
<dbReference type="InterPro" id="IPR009000">
    <property type="entry name" value="Transl_B-barrel_sf"/>
</dbReference>
<dbReference type="SUPFAM" id="SSF54980">
    <property type="entry name" value="EF-G C-terminal domain-like"/>
    <property type="match status" value="2"/>
</dbReference>
<dbReference type="InterPro" id="IPR027417">
    <property type="entry name" value="P-loop_NTPase"/>
</dbReference>
<accession>A0A975A3Q0</accession>
<evidence type="ECO:0000256" key="5">
    <source>
        <dbReference type="ARBA" id="ARBA00022917"/>
    </source>
</evidence>
<dbReference type="GO" id="GO:0003746">
    <property type="term" value="F:translation elongation factor activity"/>
    <property type="evidence" value="ECO:0007669"/>
    <property type="project" value="UniProtKB-UniRule"/>
</dbReference>
<evidence type="ECO:0000256" key="8">
    <source>
        <dbReference type="NCBIfam" id="TIGR00484"/>
    </source>
</evidence>
<evidence type="ECO:0000259" key="9">
    <source>
        <dbReference type="PROSITE" id="PS51722"/>
    </source>
</evidence>
<dbReference type="PRINTS" id="PR00315">
    <property type="entry name" value="ELONGATNFCT"/>
</dbReference>
<dbReference type="SUPFAM" id="SSF52540">
    <property type="entry name" value="P-loop containing nucleoside triphosphate hydrolases"/>
    <property type="match status" value="1"/>
</dbReference>
<dbReference type="CDD" id="cd01886">
    <property type="entry name" value="EF-G"/>
    <property type="match status" value="1"/>
</dbReference>
<dbReference type="SMART" id="SM00889">
    <property type="entry name" value="EFG_IV"/>
    <property type="match status" value="1"/>
</dbReference>
<dbReference type="Pfam" id="PF14492">
    <property type="entry name" value="EFG_III"/>
    <property type="match status" value="1"/>
</dbReference>
<dbReference type="GO" id="GO:0032790">
    <property type="term" value="P:ribosome disassembly"/>
    <property type="evidence" value="ECO:0007669"/>
    <property type="project" value="TreeGrafter"/>
</dbReference>
<dbReference type="Proteomes" id="UP000663075">
    <property type="component" value="Chromosome"/>
</dbReference>
<evidence type="ECO:0000313" key="11">
    <source>
        <dbReference type="Proteomes" id="UP000663075"/>
    </source>
</evidence>
<dbReference type="InterPro" id="IPR000640">
    <property type="entry name" value="EFG_V-like"/>
</dbReference>
<evidence type="ECO:0000256" key="3">
    <source>
        <dbReference type="ARBA" id="ARBA00022741"/>
    </source>
</evidence>
<keyword evidence="6" id="KW-0342">GTP-binding</keyword>
<dbReference type="AlphaFoldDB" id="A0A975A3Q0"/>
<dbReference type="GO" id="GO:0003924">
    <property type="term" value="F:GTPase activity"/>
    <property type="evidence" value="ECO:0007669"/>
    <property type="project" value="InterPro"/>
</dbReference>
<reference evidence="10" key="1">
    <citation type="submission" date="2017-11" db="EMBL/GenBank/DDBJ databases">
        <authorList>
            <person name="Jian Z."/>
        </authorList>
    </citation>
    <scope>NUCLEOTIDE SEQUENCE [LARGE SCALE GENOMIC DNA]</scope>
    <source>
        <strain evidence="10">YC</strain>
    </source>
</reference>
<dbReference type="Gene3D" id="3.30.230.10">
    <property type="match status" value="1"/>
</dbReference>
<keyword evidence="5" id="KW-0648">Protein biosynthesis</keyword>
<dbReference type="InterPro" id="IPR004161">
    <property type="entry name" value="EFTu-like_2"/>
</dbReference>
<dbReference type="InterPro" id="IPR035649">
    <property type="entry name" value="EFG_V"/>
</dbReference>
<keyword evidence="4 10" id="KW-0251">Elongation factor</keyword>
<dbReference type="PANTHER" id="PTHR43261">
    <property type="entry name" value="TRANSLATION ELONGATION FACTOR G-RELATED"/>
    <property type="match status" value="1"/>
</dbReference>
<dbReference type="InterPro" id="IPR004540">
    <property type="entry name" value="Transl_elong_EFG/EF2"/>
</dbReference>
<dbReference type="CDD" id="cd16262">
    <property type="entry name" value="EFG_III"/>
    <property type="match status" value="1"/>
</dbReference>
<dbReference type="Gene3D" id="3.30.70.870">
    <property type="entry name" value="Elongation Factor G (Translational Gtpase), domain 3"/>
    <property type="match status" value="1"/>
</dbReference>
<dbReference type="Gene3D" id="3.40.50.300">
    <property type="entry name" value="P-loop containing nucleotide triphosphate hydrolases"/>
    <property type="match status" value="1"/>
</dbReference>
<dbReference type="InterPro" id="IPR047872">
    <property type="entry name" value="EFG_IV"/>
</dbReference>
<dbReference type="InterPro" id="IPR000795">
    <property type="entry name" value="T_Tr_GTP-bd_dom"/>
</dbReference>
<evidence type="ECO:0000256" key="7">
    <source>
        <dbReference type="ARBA" id="ARBA00024731"/>
    </source>
</evidence>
<keyword evidence="3" id="KW-0547">Nucleotide-binding</keyword>
<evidence type="ECO:0000256" key="1">
    <source>
        <dbReference type="ARBA" id="ARBA00005870"/>
    </source>
</evidence>
<dbReference type="Gene3D" id="2.40.30.10">
    <property type="entry name" value="Translation factors"/>
    <property type="match status" value="1"/>
</dbReference>
<dbReference type="FunFam" id="3.40.50.300:FF:000029">
    <property type="entry name" value="Elongation factor G"/>
    <property type="match status" value="1"/>
</dbReference>
<dbReference type="InterPro" id="IPR031157">
    <property type="entry name" value="G_TR_CS"/>
</dbReference>
<proteinExistence type="inferred from homology"/>
<dbReference type="InterPro" id="IPR005225">
    <property type="entry name" value="Small_GTP-bd"/>
</dbReference>
<dbReference type="Pfam" id="PF00009">
    <property type="entry name" value="GTP_EFTU"/>
    <property type="match status" value="1"/>
</dbReference>
<dbReference type="FunFam" id="3.30.70.240:FF:000001">
    <property type="entry name" value="Elongation factor G"/>
    <property type="match status" value="1"/>
</dbReference>
<comment type="function">
    <text evidence="7">Catalyzes the GTP-dependent ribosomal translocation step during translation elongation. During this step, the ribosome changes from the pre-translocational (PRE) to the post-translocational (POST) state as the newly formed A-site-bound peptidyl-tRNA and P-site-bound deacylated tRNA move to the P and E sites, respectively. Catalyzes the coordinated movement of the two tRNA molecules, the mRNA and conformational changes in the ribosome.</text>
</comment>
<dbReference type="InterPro" id="IPR035647">
    <property type="entry name" value="EFG_III/V"/>
</dbReference>
<dbReference type="CDD" id="cd03713">
    <property type="entry name" value="EFG_mtEFG_C"/>
    <property type="match status" value="1"/>
</dbReference>
<dbReference type="InterPro" id="IPR005517">
    <property type="entry name" value="Transl_elong_EFG/EF2_IV"/>
</dbReference>
<dbReference type="EMBL" id="CP024850">
    <property type="protein sequence ID" value="QSF25282.1"/>
    <property type="molecule type" value="Genomic_DNA"/>
</dbReference>
<dbReference type="CDD" id="cd01434">
    <property type="entry name" value="EFG_mtEFG1_IV"/>
    <property type="match status" value="1"/>
</dbReference>
<gene>
    <name evidence="10" type="primary">fusA</name>
    <name evidence="10" type="ORF">CU086_00320</name>
</gene>
<dbReference type="InterPro" id="IPR014721">
    <property type="entry name" value="Ribsml_uS5_D2-typ_fold_subgr"/>
</dbReference>
<evidence type="ECO:0000313" key="10">
    <source>
        <dbReference type="EMBL" id="QSF25282.1"/>
    </source>
</evidence>
<dbReference type="Pfam" id="PF03764">
    <property type="entry name" value="EFG_IV"/>
    <property type="match status" value="1"/>
</dbReference>
<dbReference type="PROSITE" id="PS51722">
    <property type="entry name" value="G_TR_2"/>
    <property type="match status" value="1"/>
</dbReference>
<dbReference type="NCBIfam" id="TIGR00231">
    <property type="entry name" value="small_GTP"/>
    <property type="match status" value="1"/>
</dbReference>
<sequence>MFKVFLNNFRNIGISAHIDAGKTTTTERILYYAGVNYKIGEVHEGKATMDWMDQEQERGITINSASTTVFWKNFVNKEFYKINIIDTPGHVDFTIEVERSMRVIDGACMIYCAVSGIQSQSESVWRQSIKHGVSKIIFINKMDRIGNNFYKIYEDLKNKLKANPLPVYIPYFFNNCFNGLIDLLNYKLLLWNERDNGMTFSYFDIPSNYLNLSLKWRNNLIDICVSDSDDLISKYFNNVLNNIDIVLSIRKKTISNYIQPMLCGSSFKNKGVQCLLDCITNYLPSPLDFSKIKVFSHNNDLVDLDISDNKFFIALAFKIISYPFIGQLVFFRVYSGKLSIGDYVLNSNKNKKEKISRILRIHANHKEDIKFVERGDIVAAPGLKTVTTGDTLCDINNFIILDSISFPEPVISQSLFVNDKLDEEKVLLILDKFSKEDPSFTFHIDNNTKQIIISGMGELHLEVTIEKIRREYNINLFTEKPKVSYKETSSKPVFNIEGKYIRQSGGRGQYGHVFINLEPAPRGTGSKFINRIKSGSIPKEYIKPIEKSFSDCLNYGCLKGFPIIDVIVYLIDGSYHEVDSSENAFKIAFNIAFKEAFKNSNPIILEPIMIIDVEVPLEFSSLVLSDLSSKRGILLEISDIFNDYKLIKCNIPLSEIFNYSTVLRSLTKGRGSYNSRLAFYSEIPLIISKNIL</sequence>
<dbReference type="FunFam" id="2.40.30.10:FF:000006">
    <property type="entry name" value="Elongation factor G"/>
    <property type="match status" value="1"/>
</dbReference>
<organism evidence="10 11">
    <name type="scientific">Candidatus Nasuia deltocephalincola</name>
    <dbReference type="NCBI Taxonomy" id="1160784"/>
    <lineage>
        <taxon>Bacteria</taxon>
        <taxon>Pseudomonadati</taxon>
        <taxon>Pseudomonadota</taxon>
        <taxon>Betaproteobacteria</taxon>
        <taxon>Candidatus Nasuia</taxon>
    </lineage>
</organism>
<feature type="domain" description="Tr-type G" evidence="9">
    <location>
        <begin position="7"/>
        <end position="287"/>
    </location>
</feature>
<dbReference type="NCBIfam" id="TIGR00484">
    <property type="entry name" value="EF-G"/>
    <property type="match status" value="1"/>
</dbReference>